<keyword evidence="4" id="KW-0496">Mitochondrion</keyword>
<dbReference type="NCBIfam" id="TIGR00231">
    <property type="entry name" value="small_GTP"/>
    <property type="match status" value="1"/>
</dbReference>
<dbReference type="InterPro" id="IPR041095">
    <property type="entry name" value="EFG_II"/>
</dbReference>
<dbReference type="InterPro" id="IPR035649">
    <property type="entry name" value="EFG_V"/>
</dbReference>
<dbReference type="InterPro" id="IPR000640">
    <property type="entry name" value="EFG_V-like"/>
</dbReference>
<dbReference type="SUPFAM" id="SSF50447">
    <property type="entry name" value="Translation proteins"/>
    <property type="match status" value="1"/>
</dbReference>
<dbReference type="InterPro" id="IPR035647">
    <property type="entry name" value="EFG_III/V"/>
</dbReference>
<dbReference type="InterPro" id="IPR009000">
    <property type="entry name" value="Transl_B-barrel_sf"/>
</dbReference>
<dbReference type="CDD" id="cd01886">
    <property type="entry name" value="EF-G"/>
    <property type="match status" value="1"/>
</dbReference>
<keyword evidence="9" id="KW-1185">Reference proteome</keyword>
<dbReference type="Proteomes" id="UP001140217">
    <property type="component" value="Unassembled WGS sequence"/>
</dbReference>
<dbReference type="SMART" id="SM00838">
    <property type="entry name" value="EFG_C"/>
    <property type="match status" value="1"/>
</dbReference>
<dbReference type="Pfam" id="PF22042">
    <property type="entry name" value="EF-G_D2"/>
    <property type="match status" value="1"/>
</dbReference>
<evidence type="ECO:0000313" key="8">
    <source>
        <dbReference type="EMBL" id="KAJ2776337.1"/>
    </source>
</evidence>
<dbReference type="Gene3D" id="3.30.70.240">
    <property type="match status" value="1"/>
</dbReference>
<feature type="domain" description="Tr-type G" evidence="7">
    <location>
        <begin position="43"/>
        <end position="338"/>
    </location>
</feature>
<dbReference type="InterPro" id="IPR053905">
    <property type="entry name" value="EF-G-like_DII"/>
</dbReference>
<dbReference type="InterPro" id="IPR009022">
    <property type="entry name" value="EFG_III"/>
</dbReference>
<dbReference type="Pfam" id="PF14492">
    <property type="entry name" value="EFG_III"/>
    <property type="match status" value="1"/>
</dbReference>
<dbReference type="SUPFAM" id="SSF52540">
    <property type="entry name" value="P-loop containing nucleoside triphosphate hydrolases"/>
    <property type="match status" value="1"/>
</dbReference>
<dbReference type="InterPro" id="IPR027417">
    <property type="entry name" value="P-loop_NTPase"/>
</dbReference>
<dbReference type="Gene3D" id="3.30.230.10">
    <property type="match status" value="1"/>
</dbReference>
<dbReference type="InterPro" id="IPR005517">
    <property type="entry name" value="Transl_elong_EFG/EF2_IV"/>
</dbReference>
<dbReference type="CDD" id="cd03713">
    <property type="entry name" value="EFG_mtEFG_C"/>
    <property type="match status" value="1"/>
</dbReference>
<evidence type="ECO:0000256" key="5">
    <source>
        <dbReference type="ARBA" id="ARBA00023134"/>
    </source>
</evidence>
<dbReference type="InterPro" id="IPR031157">
    <property type="entry name" value="G_TR_CS"/>
</dbReference>
<dbReference type="PROSITE" id="PS00301">
    <property type="entry name" value="G_TR_1"/>
    <property type="match status" value="1"/>
</dbReference>
<dbReference type="Pfam" id="PF00009">
    <property type="entry name" value="GTP_EFTU"/>
    <property type="match status" value="1"/>
</dbReference>
<dbReference type="InterPro" id="IPR005225">
    <property type="entry name" value="Small_GTP-bd"/>
</dbReference>
<dbReference type="CDD" id="cd16262">
    <property type="entry name" value="EFG_III"/>
    <property type="match status" value="1"/>
</dbReference>
<comment type="caution">
    <text evidence="8">The sequence shown here is derived from an EMBL/GenBank/DDBJ whole genome shotgun (WGS) entry which is preliminary data.</text>
</comment>
<dbReference type="PANTHER" id="PTHR43261">
    <property type="entry name" value="TRANSLATION ELONGATION FACTOR G-RELATED"/>
    <property type="match status" value="1"/>
</dbReference>
<organism evidence="8 9">
    <name type="scientific">Coemansia javaensis</name>
    <dbReference type="NCBI Taxonomy" id="2761396"/>
    <lineage>
        <taxon>Eukaryota</taxon>
        <taxon>Fungi</taxon>
        <taxon>Fungi incertae sedis</taxon>
        <taxon>Zoopagomycota</taxon>
        <taxon>Kickxellomycotina</taxon>
        <taxon>Kickxellomycetes</taxon>
        <taxon>Kickxellales</taxon>
        <taxon>Kickxellaceae</taxon>
        <taxon>Coemansia</taxon>
    </lineage>
</organism>
<evidence type="ECO:0000313" key="9">
    <source>
        <dbReference type="Proteomes" id="UP001140217"/>
    </source>
</evidence>
<evidence type="ECO:0000256" key="6">
    <source>
        <dbReference type="ARBA" id="ARBA00024731"/>
    </source>
</evidence>
<accession>A0A9W8H5G2</accession>
<keyword evidence="5" id="KW-0342">GTP-binding</keyword>
<keyword evidence="3" id="KW-0648">Protein biosynthesis</keyword>
<reference evidence="8" key="1">
    <citation type="submission" date="2022-07" db="EMBL/GenBank/DDBJ databases">
        <title>Phylogenomic reconstructions and comparative analyses of Kickxellomycotina fungi.</title>
        <authorList>
            <person name="Reynolds N.K."/>
            <person name="Stajich J.E."/>
            <person name="Barry K."/>
            <person name="Grigoriev I.V."/>
            <person name="Crous P."/>
            <person name="Smith M.E."/>
        </authorList>
    </citation>
    <scope>NUCLEOTIDE SEQUENCE</scope>
    <source>
        <strain evidence="8">NBRC 105414</strain>
    </source>
</reference>
<dbReference type="InterPro" id="IPR020568">
    <property type="entry name" value="Ribosomal_Su5_D2-typ_SF"/>
</dbReference>
<gene>
    <name evidence="8" type="primary">MEF2</name>
    <name evidence="8" type="ORF">H4R18_005722</name>
</gene>
<dbReference type="SUPFAM" id="SSF54980">
    <property type="entry name" value="EF-G C-terminal domain-like"/>
    <property type="match status" value="2"/>
</dbReference>
<dbReference type="GO" id="GO:0005525">
    <property type="term" value="F:GTP binding"/>
    <property type="evidence" value="ECO:0007669"/>
    <property type="project" value="UniProtKB-KW"/>
</dbReference>
<evidence type="ECO:0000256" key="1">
    <source>
        <dbReference type="ARBA" id="ARBA00017891"/>
    </source>
</evidence>
<dbReference type="GO" id="GO:0032790">
    <property type="term" value="P:ribosome disassembly"/>
    <property type="evidence" value="ECO:0007669"/>
    <property type="project" value="TreeGrafter"/>
</dbReference>
<dbReference type="PRINTS" id="PR00315">
    <property type="entry name" value="ELONGATNFCT"/>
</dbReference>
<comment type="function">
    <text evidence="6">Catalyzes the GTP-dependent ribosomal translocation step during translation elongation. During this step, the ribosome changes from the pre-translocational (PRE) to the post-translocational (POST) state as the newly formed A-site-bound peptidyl-tRNA and P-site-bound deacylated tRNA move to the P and E sites, respectively. Catalyzes the coordinated movement of the two tRNA molecules, the mRNA and conformational changes in the ribosome.</text>
</comment>
<evidence type="ECO:0000256" key="3">
    <source>
        <dbReference type="ARBA" id="ARBA00022917"/>
    </source>
</evidence>
<dbReference type="Pfam" id="PF00679">
    <property type="entry name" value="EFG_C"/>
    <property type="match status" value="1"/>
</dbReference>
<dbReference type="FunFam" id="3.40.50.300:FF:000514">
    <property type="entry name" value="Ribosome-releasing factor 2, mitochondrial"/>
    <property type="match status" value="1"/>
</dbReference>
<dbReference type="Gene3D" id="3.40.50.300">
    <property type="entry name" value="P-loop containing nucleotide triphosphate hydrolases"/>
    <property type="match status" value="1"/>
</dbReference>
<keyword evidence="2" id="KW-0547">Nucleotide-binding</keyword>
<dbReference type="AlphaFoldDB" id="A0A9W8H5G2"/>
<dbReference type="Gene3D" id="2.40.30.10">
    <property type="entry name" value="Translation factors"/>
    <property type="match status" value="1"/>
</dbReference>
<protein>
    <recommendedName>
        <fullName evidence="1">Elongation factor 2</fullName>
    </recommendedName>
</protein>
<dbReference type="SMART" id="SM00889">
    <property type="entry name" value="EFG_IV"/>
    <property type="match status" value="1"/>
</dbReference>
<dbReference type="InterPro" id="IPR014721">
    <property type="entry name" value="Ribsml_uS5_D2-typ_fold_subgr"/>
</dbReference>
<evidence type="ECO:0000256" key="2">
    <source>
        <dbReference type="ARBA" id="ARBA00022741"/>
    </source>
</evidence>
<dbReference type="PANTHER" id="PTHR43261:SF1">
    <property type="entry name" value="RIBOSOME-RELEASING FACTOR 2, MITOCHONDRIAL"/>
    <property type="match status" value="1"/>
</dbReference>
<dbReference type="OrthoDB" id="198619at2759"/>
<sequence length="807" mass="85149">MSLVAAVSRSALGQGLGRLALPLLLLSQRRWLADQPAGSSPLDRVRNIGIIAHIDAGKTTTTERMLHYAGFTRRMGDVDDGSTVMDYLPAERERGITIQSAAITFGWRGAQLHLIDTPGHVDFTVEVERAVRVLDGAVAILDAVAGVQAQTQTVWRQAARYGIPRLVFVNKMDRDGADWRRCVADVAAKLGAVPLVLQIPEAQAPRGARLAGADLARWLDVVSLERISFDLGADASGASVTRRALCAAADPQAHRAAARARAQLVDALAEVDARTMDVFLSDAVDGDPLRMPAAELRAAVRRATLATRACPVLLGAAFRNVGVQPLLDAVVDYLPAPTDRPPAPGSAPGDPAPLDPAAPLVALAFKVIVDAQRGPMVFVRVYSGTLTARMTLVNATRGGAKERATKLLQMYADVPEEIASIPCGHIGVVLGLKLTRTGDTLLHPHHPSLARAPRAAKKPRSSVHAVLDPHAAAAAEPVGLQLHGMAVPPPVFFCAVEADSPLDEKPLADALAALLLEDPSLHVTYDPETGQTLLSGMGELHLEVVRNRLLDDMKIRASFGDMRVSYRETPGRASPALDHLYAKEVAGRVGKAAMRVEVAPLPPAEDDADADANANAIDVEMPESLAPSGGPSSAADAREQREAVRAAIADGVRYALLRGPVLGFPVARAHVRVTGVRGFGDDVSTPAAFRACAAQALRRALEACAPVLLEPIARVSIQCPEPRLGPVIADLNGARHGRVLSLADAETKALDGSMALLAEAPLSAMVGYSSALRSLTAGTATFSLEVSGFGPMTAQQQQKVVDESRGY</sequence>
<dbReference type="Gene3D" id="3.30.70.870">
    <property type="entry name" value="Elongation Factor G (Translational Gtpase), domain 3"/>
    <property type="match status" value="1"/>
</dbReference>
<dbReference type="PROSITE" id="PS51722">
    <property type="entry name" value="G_TR_2"/>
    <property type="match status" value="1"/>
</dbReference>
<name>A0A9W8H5G2_9FUNG</name>
<evidence type="ECO:0000259" key="7">
    <source>
        <dbReference type="PROSITE" id="PS51722"/>
    </source>
</evidence>
<dbReference type="Pfam" id="PF03764">
    <property type="entry name" value="EFG_IV"/>
    <property type="match status" value="1"/>
</dbReference>
<dbReference type="GO" id="GO:0032543">
    <property type="term" value="P:mitochondrial translation"/>
    <property type="evidence" value="ECO:0007669"/>
    <property type="project" value="TreeGrafter"/>
</dbReference>
<dbReference type="InterPro" id="IPR000795">
    <property type="entry name" value="T_Tr_GTP-bd_dom"/>
</dbReference>
<dbReference type="GO" id="GO:0003924">
    <property type="term" value="F:GTPase activity"/>
    <property type="evidence" value="ECO:0007669"/>
    <property type="project" value="InterPro"/>
</dbReference>
<dbReference type="GO" id="GO:0005759">
    <property type="term" value="C:mitochondrial matrix"/>
    <property type="evidence" value="ECO:0007669"/>
    <property type="project" value="UniProtKB-ARBA"/>
</dbReference>
<proteinExistence type="predicted"/>
<dbReference type="EMBL" id="JANBUL010000371">
    <property type="protein sequence ID" value="KAJ2776337.1"/>
    <property type="molecule type" value="Genomic_DNA"/>
</dbReference>
<evidence type="ECO:0000256" key="4">
    <source>
        <dbReference type="ARBA" id="ARBA00023128"/>
    </source>
</evidence>
<dbReference type="SUPFAM" id="SSF54211">
    <property type="entry name" value="Ribosomal protein S5 domain 2-like"/>
    <property type="match status" value="1"/>
</dbReference>